<gene>
    <name evidence="2" type="ORF">V5799_026497</name>
</gene>
<dbReference type="EMBL" id="JARKHS020030327">
    <property type="protein sequence ID" value="KAK8762233.1"/>
    <property type="molecule type" value="Genomic_DNA"/>
</dbReference>
<dbReference type="Proteomes" id="UP001321473">
    <property type="component" value="Unassembled WGS sequence"/>
</dbReference>
<keyword evidence="3" id="KW-1185">Reference proteome</keyword>
<protein>
    <recommendedName>
        <fullName evidence="4">Peptidase M13 N-terminal domain-containing protein</fullName>
    </recommendedName>
</protein>
<organism evidence="2 3">
    <name type="scientific">Amblyomma americanum</name>
    <name type="common">Lone star tick</name>
    <dbReference type="NCBI Taxonomy" id="6943"/>
    <lineage>
        <taxon>Eukaryota</taxon>
        <taxon>Metazoa</taxon>
        <taxon>Ecdysozoa</taxon>
        <taxon>Arthropoda</taxon>
        <taxon>Chelicerata</taxon>
        <taxon>Arachnida</taxon>
        <taxon>Acari</taxon>
        <taxon>Parasitiformes</taxon>
        <taxon>Ixodida</taxon>
        <taxon>Ixodoidea</taxon>
        <taxon>Ixodidae</taxon>
        <taxon>Amblyomminae</taxon>
        <taxon>Amblyomma</taxon>
    </lineage>
</organism>
<keyword evidence="1" id="KW-0472">Membrane</keyword>
<evidence type="ECO:0000313" key="2">
    <source>
        <dbReference type="EMBL" id="KAK8762233.1"/>
    </source>
</evidence>
<comment type="caution">
    <text evidence="2">The sequence shown here is derived from an EMBL/GenBank/DDBJ whole genome shotgun (WGS) entry which is preliminary data.</text>
</comment>
<reference evidence="2 3" key="1">
    <citation type="journal article" date="2023" name="Arcadia Sci">
        <title>De novo assembly of a long-read Amblyomma americanum tick genome.</title>
        <authorList>
            <person name="Chou S."/>
            <person name="Poskanzer K.E."/>
            <person name="Rollins M."/>
            <person name="Thuy-Boun P.S."/>
        </authorList>
    </citation>
    <scope>NUCLEOTIDE SEQUENCE [LARGE SCALE GENOMIC DNA]</scope>
    <source>
        <strain evidence="2">F_SG_1</strain>
        <tissue evidence="2">Salivary glands</tissue>
    </source>
</reference>
<keyword evidence="1" id="KW-1133">Transmembrane helix</keyword>
<evidence type="ECO:0000256" key="1">
    <source>
        <dbReference type="SAM" id="Phobius"/>
    </source>
</evidence>
<evidence type="ECO:0000313" key="3">
    <source>
        <dbReference type="Proteomes" id="UP001321473"/>
    </source>
</evidence>
<keyword evidence="1" id="KW-0812">Transmembrane</keyword>
<feature type="transmembrane region" description="Helical" evidence="1">
    <location>
        <begin position="39"/>
        <end position="60"/>
    </location>
</feature>
<name>A0AAQ4DIE3_AMBAM</name>
<sequence length="239" mass="26806">MLRKPSVSDEPKTEAAKEHVATTIRHASEAAAKRHWKGAIIIVLVFLSVLAATLLAYLVVMHHASDATTSKGFCTSRGCLRHAGIIGLSDATKTPNEKGPCEHFGRFICSAWQTRHERRNVRRRFTQSVKTDAIMESIVSLENFGTYTVLNISKRPARMMDLCLNNRSSDDTESLDTLLNFMRNNGIGFPGDNVSETDYSVPLRAMAELADKWAHPLWFRVNIVLPQNEEMKRVISLSH</sequence>
<evidence type="ECO:0008006" key="4">
    <source>
        <dbReference type="Google" id="ProtNLM"/>
    </source>
</evidence>
<dbReference type="AlphaFoldDB" id="A0AAQ4DIE3"/>
<proteinExistence type="predicted"/>
<accession>A0AAQ4DIE3</accession>